<dbReference type="Proteomes" id="UP000036923">
    <property type="component" value="Unassembled WGS sequence"/>
</dbReference>
<reference evidence="2" key="1">
    <citation type="submission" date="2015-07" db="EMBL/GenBank/DDBJ databases">
        <title>Near-Complete Genome Sequence of the Cellulolytic Bacterium Bacteroides (Pseudobacteroides) cellulosolvens ATCC 35603.</title>
        <authorList>
            <person name="Dassa B."/>
            <person name="Utturkar S.M."/>
            <person name="Klingeman D.M."/>
            <person name="Hurt R.A."/>
            <person name="Keller M."/>
            <person name="Xu J."/>
            <person name="Reddy Y.H.K."/>
            <person name="Borovok I."/>
            <person name="Grinberg I.R."/>
            <person name="Lamed R."/>
            <person name="Zhivin O."/>
            <person name="Bayer E.A."/>
            <person name="Brown S.D."/>
        </authorList>
    </citation>
    <scope>NUCLEOTIDE SEQUENCE [LARGE SCALE GENOMIC DNA]</scope>
    <source>
        <strain evidence="2">DSM 2933</strain>
    </source>
</reference>
<evidence type="ECO:0000313" key="2">
    <source>
        <dbReference type="Proteomes" id="UP000036923"/>
    </source>
</evidence>
<accession>A0A0L6JVE1</accession>
<sequence>MDNKALIKELVKLEIMKTRLIMDILPGQVGRYAKEGFDSIIDAVNEVTKEYAEKRPKEEKTREGGINRVKIE</sequence>
<name>A0A0L6JVE1_9FIRM</name>
<dbReference type="AlphaFoldDB" id="A0A0L6JVE1"/>
<keyword evidence="2" id="KW-1185">Reference proteome</keyword>
<evidence type="ECO:0000313" key="1">
    <source>
        <dbReference type="EMBL" id="KNY29821.1"/>
    </source>
</evidence>
<proteinExistence type="predicted"/>
<organism evidence="1 2">
    <name type="scientific">Pseudobacteroides cellulosolvens ATCC 35603 = DSM 2933</name>
    <dbReference type="NCBI Taxonomy" id="398512"/>
    <lineage>
        <taxon>Bacteria</taxon>
        <taxon>Bacillati</taxon>
        <taxon>Bacillota</taxon>
        <taxon>Clostridia</taxon>
        <taxon>Eubacteriales</taxon>
        <taxon>Oscillospiraceae</taxon>
        <taxon>Pseudobacteroides</taxon>
    </lineage>
</organism>
<dbReference type="STRING" id="398512.Bccel_5098"/>
<dbReference type="RefSeq" id="WP_036943432.1">
    <property type="nucleotide sequence ID" value="NZ_JQKC01000021.1"/>
</dbReference>
<dbReference type="EMBL" id="LGTC01000001">
    <property type="protein sequence ID" value="KNY29821.1"/>
    <property type="molecule type" value="Genomic_DNA"/>
</dbReference>
<protein>
    <submittedName>
        <fullName evidence="1">Uncharacterized protein</fullName>
    </submittedName>
</protein>
<gene>
    <name evidence="1" type="ORF">Bccel_5098</name>
</gene>
<comment type="caution">
    <text evidence="1">The sequence shown here is derived from an EMBL/GenBank/DDBJ whole genome shotgun (WGS) entry which is preliminary data.</text>
</comment>